<dbReference type="SUPFAM" id="SSF110997">
    <property type="entry name" value="Sporulation related repeat"/>
    <property type="match status" value="1"/>
</dbReference>
<accession>A0A0C3RDS3</accession>
<evidence type="ECO:0000313" key="2">
    <source>
        <dbReference type="EMBL" id="KIO44466.1"/>
    </source>
</evidence>
<dbReference type="PROSITE" id="PS51724">
    <property type="entry name" value="SPOR"/>
    <property type="match status" value="1"/>
</dbReference>
<dbReference type="Pfam" id="PF05036">
    <property type="entry name" value="SPOR"/>
    <property type="match status" value="1"/>
</dbReference>
<dbReference type="Gene3D" id="3.30.70.1070">
    <property type="entry name" value="Sporulation related repeat"/>
    <property type="match status" value="1"/>
</dbReference>
<evidence type="ECO:0000259" key="1">
    <source>
        <dbReference type="PROSITE" id="PS51724"/>
    </source>
</evidence>
<feature type="domain" description="SPOR" evidence="1">
    <location>
        <begin position="56"/>
        <end position="133"/>
    </location>
</feature>
<proteinExistence type="predicted"/>
<dbReference type="AlphaFoldDB" id="A0A0C3RDS3"/>
<keyword evidence="3" id="KW-1185">Reference proteome</keyword>
<organism evidence="2 3">
    <name type="scientific">Sanguibacteroides justesenii</name>
    <dbReference type="NCBI Taxonomy" id="1547597"/>
    <lineage>
        <taxon>Bacteria</taxon>
        <taxon>Pseudomonadati</taxon>
        <taxon>Bacteroidota</taxon>
        <taxon>Bacteroidia</taxon>
        <taxon>Bacteroidales</taxon>
        <taxon>Porphyromonadaceae</taxon>
        <taxon>Sanguibacteroides</taxon>
    </lineage>
</organism>
<dbReference type="InterPro" id="IPR007730">
    <property type="entry name" value="SPOR-like_dom"/>
</dbReference>
<dbReference type="InterPro" id="IPR036680">
    <property type="entry name" value="SPOR-like_sf"/>
</dbReference>
<dbReference type="PROSITE" id="PS51257">
    <property type="entry name" value="PROKAR_LIPOPROTEIN"/>
    <property type="match status" value="1"/>
</dbReference>
<dbReference type="RefSeq" id="WP_041505258.1">
    <property type="nucleotide sequence ID" value="NZ_JPIU01000039.1"/>
</dbReference>
<dbReference type="GO" id="GO:0042834">
    <property type="term" value="F:peptidoglycan binding"/>
    <property type="evidence" value="ECO:0007669"/>
    <property type="project" value="InterPro"/>
</dbReference>
<comment type="caution">
    <text evidence="2">The sequence shown here is derived from an EMBL/GenBank/DDBJ whole genome shotgun (WGS) entry which is preliminary data.</text>
</comment>
<evidence type="ECO:0000313" key="3">
    <source>
        <dbReference type="Proteomes" id="UP000031980"/>
    </source>
</evidence>
<protein>
    <recommendedName>
        <fullName evidence="1">SPOR domain-containing protein</fullName>
    </recommendedName>
</protein>
<dbReference type="EMBL" id="JPIU01000039">
    <property type="protein sequence ID" value="KIO44466.1"/>
    <property type="molecule type" value="Genomic_DNA"/>
</dbReference>
<name>A0A0C3RDS3_9PORP</name>
<dbReference type="Proteomes" id="UP000031980">
    <property type="component" value="Unassembled WGS sequence"/>
</dbReference>
<gene>
    <name evidence="2" type="ORF">BA92_09730</name>
</gene>
<reference evidence="2 3" key="1">
    <citation type="submission" date="2014-07" db="EMBL/GenBank/DDBJ databases">
        <title>Porphyromonadaceae bacterium OUH 308042 = ATCC BAA-2681 = DSM 28342 draft genome.</title>
        <authorList>
            <person name="Sydenham T.V."/>
            <person name="Hasman H."/>
            <person name="Justensen U.S."/>
        </authorList>
    </citation>
    <scope>NUCLEOTIDE SEQUENCE [LARGE SCALE GENOMIC DNA]</scope>
    <source>
        <strain evidence="2 3">OUH 308042</strain>
    </source>
</reference>
<sequence>MKTVLIFTTALIFVFFSACKEKQAPKKETPVQVVKTENTTPPKVEAEKTKDVKPVVKEKKNYFLVAGCFEYKSNADKLCQRLQKEGFSEAEVLNYFENLYLVVYEGYAQKTDALVALKNIQKEASKQKTWLYHAK</sequence>